<dbReference type="PROSITE" id="PS51257">
    <property type="entry name" value="PROKAR_LIPOPROTEIN"/>
    <property type="match status" value="1"/>
</dbReference>
<evidence type="ECO:0000256" key="2">
    <source>
        <dbReference type="ARBA" id="ARBA00023110"/>
    </source>
</evidence>
<dbReference type="InterPro" id="IPR019869">
    <property type="entry name" value="Motility-assoc_PPIase_GldI"/>
</dbReference>
<dbReference type="EC" id="5.2.1.8" evidence="4"/>
<dbReference type="AlphaFoldDB" id="A0A5S5DR72"/>
<dbReference type="Pfam" id="PF00254">
    <property type="entry name" value="FKBP_C"/>
    <property type="match status" value="1"/>
</dbReference>
<evidence type="ECO:0000256" key="4">
    <source>
        <dbReference type="RuleBase" id="RU003915"/>
    </source>
</evidence>
<comment type="catalytic activity">
    <reaction evidence="1 3 4">
        <text>[protein]-peptidylproline (omega=180) = [protein]-peptidylproline (omega=0)</text>
        <dbReference type="Rhea" id="RHEA:16237"/>
        <dbReference type="Rhea" id="RHEA-COMP:10747"/>
        <dbReference type="Rhea" id="RHEA-COMP:10748"/>
        <dbReference type="ChEBI" id="CHEBI:83833"/>
        <dbReference type="ChEBI" id="CHEBI:83834"/>
        <dbReference type="EC" id="5.2.1.8"/>
    </reaction>
</comment>
<dbReference type="RefSeq" id="WP_148870563.1">
    <property type="nucleotide sequence ID" value="NZ_VNIA01000003.1"/>
</dbReference>
<sequence>MKRSIYILTGLVLLFSCKEPKVRKPKQHSTTNFYKEVLDQNKKLNELENKRIEYLISQDTLHQYKSSSNGFWYTFIQKDTINHVVPKENDLVTIQYTIQDVNGNPIYAKQERTYKVDKEDFIPGLQDGIKLMKEGETVTFIVPSYRAYGVVGDGNKIGINQPLKSTLTLIKIKQKTNENK</sequence>
<comment type="similarity">
    <text evidence="4">Belongs to the FKBP-type PPIase family.</text>
</comment>
<gene>
    <name evidence="6" type="ORF">C7447_103416</name>
</gene>
<evidence type="ECO:0000256" key="3">
    <source>
        <dbReference type="PROSITE-ProRule" id="PRU00277"/>
    </source>
</evidence>
<dbReference type="EMBL" id="VNIA01000003">
    <property type="protein sequence ID" value="TYP98245.1"/>
    <property type="molecule type" value="Genomic_DNA"/>
</dbReference>
<dbReference type="InterPro" id="IPR001179">
    <property type="entry name" value="PPIase_FKBP_dom"/>
</dbReference>
<feature type="domain" description="PPIase FKBP-type" evidence="5">
    <location>
        <begin position="89"/>
        <end position="173"/>
    </location>
</feature>
<evidence type="ECO:0000256" key="1">
    <source>
        <dbReference type="ARBA" id="ARBA00000971"/>
    </source>
</evidence>
<proteinExistence type="inferred from homology"/>
<keyword evidence="3 4" id="KW-0413">Isomerase</keyword>
<dbReference type="OrthoDB" id="1093155at2"/>
<dbReference type="GO" id="GO:0003755">
    <property type="term" value="F:peptidyl-prolyl cis-trans isomerase activity"/>
    <property type="evidence" value="ECO:0007669"/>
    <property type="project" value="UniProtKB-UniRule"/>
</dbReference>
<evidence type="ECO:0000313" key="6">
    <source>
        <dbReference type="EMBL" id="TYP98245.1"/>
    </source>
</evidence>
<keyword evidence="2 3" id="KW-0697">Rotamase</keyword>
<comment type="caution">
    <text evidence="6">The sequence shown here is derived from an EMBL/GenBank/DDBJ whole genome shotgun (WGS) entry which is preliminary data.</text>
</comment>
<reference evidence="6 7" key="1">
    <citation type="submission" date="2019-07" db="EMBL/GenBank/DDBJ databases">
        <title>Genomic Encyclopedia of Type Strains, Phase IV (KMG-IV): sequencing the most valuable type-strain genomes for metagenomic binning, comparative biology and taxonomic classification.</title>
        <authorList>
            <person name="Goeker M."/>
        </authorList>
    </citation>
    <scope>NUCLEOTIDE SEQUENCE [LARGE SCALE GENOMIC DNA]</scope>
    <source>
        <strain evidence="6 7">DSM 18961</strain>
    </source>
</reference>
<name>A0A5S5DR72_9FLAO</name>
<keyword evidence="7" id="KW-1185">Reference proteome</keyword>
<dbReference type="InterPro" id="IPR046357">
    <property type="entry name" value="PPIase_dom_sf"/>
</dbReference>
<dbReference type="PROSITE" id="PS50059">
    <property type="entry name" value="FKBP_PPIASE"/>
    <property type="match status" value="1"/>
</dbReference>
<accession>A0A5S5DR72</accession>
<dbReference type="SUPFAM" id="SSF54534">
    <property type="entry name" value="FKBP-like"/>
    <property type="match status" value="1"/>
</dbReference>
<dbReference type="Proteomes" id="UP000323136">
    <property type="component" value="Unassembled WGS sequence"/>
</dbReference>
<evidence type="ECO:0000313" key="7">
    <source>
        <dbReference type="Proteomes" id="UP000323136"/>
    </source>
</evidence>
<evidence type="ECO:0000259" key="5">
    <source>
        <dbReference type="PROSITE" id="PS50059"/>
    </source>
</evidence>
<dbReference type="Gene3D" id="3.10.50.40">
    <property type="match status" value="1"/>
</dbReference>
<dbReference type="NCBIfam" id="TIGR03516">
    <property type="entry name" value="ppisom_GldI"/>
    <property type="match status" value="1"/>
</dbReference>
<protein>
    <recommendedName>
        <fullName evidence="4">Peptidyl-prolyl cis-trans isomerase</fullName>
        <ecNumber evidence="4">5.2.1.8</ecNumber>
    </recommendedName>
</protein>
<organism evidence="6 7">
    <name type="scientific">Tenacibaculum adriaticum</name>
    <dbReference type="NCBI Taxonomy" id="413713"/>
    <lineage>
        <taxon>Bacteria</taxon>
        <taxon>Pseudomonadati</taxon>
        <taxon>Bacteroidota</taxon>
        <taxon>Flavobacteriia</taxon>
        <taxon>Flavobacteriales</taxon>
        <taxon>Flavobacteriaceae</taxon>
        <taxon>Tenacibaculum</taxon>
    </lineage>
</organism>